<reference evidence="8" key="1">
    <citation type="submission" date="2014-07" db="EMBL/GenBank/DDBJ databases">
        <title>Identification of a novel salt tolerance gene in wild soybean by whole-genome sequencing.</title>
        <authorList>
            <person name="Lam H.-M."/>
            <person name="Qi X."/>
            <person name="Li M.-W."/>
            <person name="Liu X."/>
            <person name="Xie M."/>
            <person name="Ni M."/>
            <person name="Xu X."/>
        </authorList>
    </citation>
    <scope>NUCLEOTIDE SEQUENCE [LARGE SCALE GENOMIC DNA]</scope>
    <source>
        <tissue evidence="8">Root</tissue>
    </source>
</reference>
<keyword evidence="4" id="KW-0804">Transcription</keyword>
<feature type="region of interest" description="Disordered" evidence="6">
    <location>
        <begin position="37"/>
        <end position="60"/>
    </location>
</feature>
<dbReference type="AlphaFoldDB" id="A0A0B2R933"/>
<dbReference type="GO" id="GO:0046983">
    <property type="term" value="F:protein dimerization activity"/>
    <property type="evidence" value="ECO:0007669"/>
    <property type="project" value="InterPro"/>
</dbReference>
<evidence type="ECO:0000256" key="4">
    <source>
        <dbReference type="ARBA" id="ARBA00023163"/>
    </source>
</evidence>
<evidence type="ECO:0000259" key="7">
    <source>
        <dbReference type="PROSITE" id="PS50888"/>
    </source>
</evidence>
<dbReference type="Gene3D" id="4.10.280.10">
    <property type="entry name" value="Helix-loop-helix DNA-binding domain"/>
    <property type="match status" value="1"/>
</dbReference>
<name>A0A0B2R933_GLYSO</name>
<feature type="compositionally biased region" description="Low complexity" evidence="6">
    <location>
        <begin position="47"/>
        <end position="57"/>
    </location>
</feature>
<dbReference type="EMBL" id="KN652750">
    <property type="protein sequence ID" value="KHN28448.1"/>
    <property type="molecule type" value="Genomic_DNA"/>
</dbReference>
<keyword evidence="3" id="KW-0238">DNA-binding</keyword>
<dbReference type="Proteomes" id="UP000053555">
    <property type="component" value="Unassembled WGS sequence"/>
</dbReference>
<feature type="compositionally biased region" description="Basic and acidic residues" evidence="6">
    <location>
        <begin position="363"/>
        <end position="380"/>
    </location>
</feature>
<dbReference type="InterPro" id="IPR045843">
    <property type="entry name" value="IND-like"/>
</dbReference>
<feature type="region of interest" description="Disordered" evidence="6">
    <location>
        <begin position="363"/>
        <end position="383"/>
    </location>
</feature>
<feature type="compositionally biased region" description="Low complexity" evidence="6">
    <location>
        <begin position="211"/>
        <end position="222"/>
    </location>
</feature>
<keyword evidence="2" id="KW-0805">Transcription regulation</keyword>
<evidence type="ECO:0000256" key="5">
    <source>
        <dbReference type="ARBA" id="ARBA00023242"/>
    </source>
</evidence>
<feature type="region of interest" description="Disordered" evidence="6">
    <location>
        <begin position="170"/>
        <end position="237"/>
    </location>
</feature>
<evidence type="ECO:0000256" key="2">
    <source>
        <dbReference type="ARBA" id="ARBA00023015"/>
    </source>
</evidence>
<dbReference type="Pfam" id="PF00010">
    <property type="entry name" value="HLH"/>
    <property type="match status" value="1"/>
</dbReference>
<dbReference type="PANTHER" id="PTHR16223">
    <property type="entry name" value="TRANSCRIPTION FACTOR BHLH83-RELATED"/>
    <property type="match status" value="1"/>
</dbReference>
<dbReference type="InterPro" id="IPR011598">
    <property type="entry name" value="bHLH_dom"/>
</dbReference>
<keyword evidence="5" id="KW-0539">Nucleus</keyword>
<gene>
    <name evidence="8" type="ORF">glysoja_049906</name>
</gene>
<sequence>MQPCSREMQGLNSLLNSSSQISLQDLHNHTTNQIQNSHMNHQHHHQQQQQHQQQQHQLAHFDSTSHDDFLEQMLSSCSWTDLNHNKPLLWDPNTPNDIKPPDETTPSNNNDDATANVVFPSFDEHSTLASKFRNHQISSNNNAPKNAAAAAGGEASVQALYNGFAGSLHGAGQSSNQTQHFQNPQGSSNPMQGQNFGAVPAGGGSATNQSGAAAGGAPAQPRQRVRARRGQATDPHSIAERLRRERIAERMKALQELVPNANKTDKASMLDEIIDYVKFLQLQVKVLSMSRLGGAAAVAPLVADMYSEVITYYYTNALPFSFTAMYTTNKHSDEAWFLWKWRKIFGIQHNNLSSSDQSAVSDFAKKGGSDTKIETEEGKESTQQQTCIWGKNGGRMLIVSGNQKLLRPREMCLWAAQC</sequence>
<dbReference type="PROSITE" id="PS50888">
    <property type="entry name" value="BHLH"/>
    <property type="match status" value="1"/>
</dbReference>
<comment type="subcellular location">
    <subcellularLocation>
        <location evidence="1">Nucleus</location>
    </subcellularLocation>
</comment>
<accession>A0A0B2R933</accession>
<protein>
    <submittedName>
        <fullName evidence="8">Transcription factor bHLH66</fullName>
    </submittedName>
</protein>
<dbReference type="PANTHER" id="PTHR16223:SF268">
    <property type="entry name" value="SPERMATOGENESIS- AND OOGENESIS-SPECIFIC BASIC HELIX-LOOP-HELIX-CONTAINING PROTEIN 2"/>
    <property type="match status" value="1"/>
</dbReference>
<dbReference type="SMART" id="SM00353">
    <property type="entry name" value="HLH"/>
    <property type="match status" value="1"/>
</dbReference>
<feature type="region of interest" description="Disordered" evidence="6">
    <location>
        <begin position="86"/>
        <end position="115"/>
    </location>
</feature>
<dbReference type="GO" id="GO:0000978">
    <property type="term" value="F:RNA polymerase II cis-regulatory region sequence-specific DNA binding"/>
    <property type="evidence" value="ECO:0007669"/>
    <property type="project" value="TreeGrafter"/>
</dbReference>
<feature type="compositionally biased region" description="Polar residues" evidence="6">
    <location>
        <begin position="172"/>
        <end position="195"/>
    </location>
</feature>
<dbReference type="GO" id="GO:0005634">
    <property type="term" value="C:nucleus"/>
    <property type="evidence" value="ECO:0007669"/>
    <property type="project" value="UniProtKB-SubCell"/>
</dbReference>
<dbReference type="GO" id="GO:0080147">
    <property type="term" value="P:root hair cell development"/>
    <property type="evidence" value="ECO:0007669"/>
    <property type="project" value="UniProtKB-ARBA"/>
</dbReference>
<proteinExistence type="predicted"/>
<feature type="domain" description="BHLH" evidence="7">
    <location>
        <begin position="231"/>
        <end position="280"/>
    </location>
</feature>
<feature type="compositionally biased region" description="Polar residues" evidence="6">
    <location>
        <begin position="104"/>
        <end position="113"/>
    </location>
</feature>
<organism evidence="8">
    <name type="scientific">Glycine soja</name>
    <name type="common">Wild soybean</name>
    <dbReference type="NCBI Taxonomy" id="3848"/>
    <lineage>
        <taxon>Eukaryota</taxon>
        <taxon>Viridiplantae</taxon>
        <taxon>Streptophyta</taxon>
        <taxon>Embryophyta</taxon>
        <taxon>Tracheophyta</taxon>
        <taxon>Spermatophyta</taxon>
        <taxon>Magnoliopsida</taxon>
        <taxon>eudicotyledons</taxon>
        <taxon>Gunneridae</taxon>
        <taxon>Pentapetalae</taxon>
        <taxon>rosids</taxon>
        <taxon>fabids</taxon>
        <taxon>Fabales</taxon>
        <taxon>Fabaceae</taxon>
        <taxon>Papilionoideae</taxon>
        <taxon>50 kb inversion clade</taxon>
        <taxon>NPAAA clade</taxon>
        <taxon>indigoferoid/millettioid clade</taxon>
        <taxon>Phaseoleae</taxon>
        <taxon>Glycine</taxon>
        <taxon>Glycine subgen. Soja</taxon>
    </lineage>
</organism>
<evidence type="ECO:0000313" key="8">
    <source>
        <dbReference type="EMBL" id="KHN28448.1"/>
    </source>
</evidence>
<dbReference type="GO" id="GO:0000981">
    <property type="term" value="F:DNA-binding transcription factor activity, RNA polymerase II-specific"/>
    <property type="evidence" value="ECO:0007669"/>
    <property type="project" value="TreeGrafter"/>
</dbReference>
<dbReference type="SUPFAM" id="SSF47459">
    <property type="entry name" value="HLH, helix-loop-helix DNA-binding domain"/>
    <property type="match status" value="1"/>
</dbReference>
<evidence type="ECO:0000256" key="3">
    <source>
        <dbReference type="ARBA" id="ARBA00023125"/>
    </source>
</evidence>
<dbReference type="InterPro" id="IPR036638">
    <property type="entry name" value="HLH_DNA-bd_sf"/>
</dbReference>
<evidence type="ECO:0000256" key="1">
    <source>
        <dbReference type="ARBA" id="ARBA00004123"/>
    </source>
</evidence>
<dbReference type="FunFam" id="4.10.280.10:FF:000017">
    <property type="entry name" value="Transcription factor bHLH66"/>
    <property type="match status" value="1"/>
</dbReference>
<evidence type="ECO:0000256" key="6">
    <source>
        <dbReference type="SAM" id="MobiDB-lite"/>
    </source>
</evidence>